<evidence type="ECO:0000256" key="10">
    <source>
        <dbReference type="PROSITE-ProRule" id="PRU01193"/>
    </source>
</evidence>
<protein>
    <submittedName>
        <fullName evidence="14">Hemolysin family protein</fullName>
    </submittedName>
</protein>
<evidence type="ECO:0000313" key="14">
    <source>
        <dbReference type="EMBL" id="XCM82699.1"/>
    </source>
</evidence>
<name>A0AAU8K1Y0_9ACTN</name>
<evidence type="ECO:0000256" key="1">
    <source>
        <dbReference type="ARBA" id="ARBA00004651"/>
    </source>
</evidence>
<dbReference type="InterPro" id="IPR000644">
    <property type="entry name" value="CBS_dom"/>
</dbReference>
<feature type="compositionally biased region" description="Gly residues" evidence="11">
    <location>
        <begin position="436"/>
        <end position="448"/>
    </location>
</feature>
<dbReference type="Gene3D" id="3.10.580.10">
    <property type="entry name" value="CBS-domain"/>
    <property type="match status" value="1"/>
</dbReference>
<keyword evidence="5" id="KW-0677">Repeat</keyword>
<evidence type="ECO:0000256" key="11">
    <source>
        <dbReference type="SAM" id="MobiDB-lite"/>
    </source>
</evidence>
<comment type="subcellular location">
    <subcellularLocation>
        <location evidence="1">Cell membrane</location>
        <topology evidence="1">Multi-pass membrane protein</topology>
    </subcellularLocation>
</comment>
<feature type="domain" description="CBS" evidence="12">
    <location>
        <begin position="222"/>
        <end position="281"/>
    </location>
</feature>
<keyword evidence="8 10" id="KW-0472">Membrane</keyword>
<evidence type="ECO:0000256" key="4">
    <source>
        <dbReference type="ARBA" id="ARBA00022692"/>
    </source>
</evidence>
<dbReference type="SMART" id="SM01091">
    <property type="entry name" value="CorC_HlyC"/>
    <property type="match status" value="1"/>
</dbReference>
<dbReference type="Pfam" id="PF03471">
    <property type="entry name" value="CorC_HlyC"/>
    <property type="match status" value="1"/>
</dbReference>
<dbReference type="InterPro" id="IPR016169">
    <property type="entry name" value="FAD-bd_PCMH_sub2"/>
</dbReference>
<feature type="region of interest" description="Disordered" evidence="11">
    <location>
        <begin position="429"/>
        <end position="479"/>
    </location>
</feature>
<accession>A0AAU8K1Y0</accession>
<dbReference type="PANTHER" id="PTHR43099">
    <property type="entry name" value="UPF0053 PROTEIN YRKA"/>
    <property type="match status" value="1"/>
</dbReference>
<dbReference type="GO" id="GO:0005886">
    <property type="term" value="C:plasma membrane"/>
    <property type="evidence" value="ECO:0007669"/>
    <property type="project" value="UniProtKB-SubCell"/>
</dbReference>
<evidence type="ECO:0000256" key="9">
    <source>
        <dbReference type="PROSITE-ProRule" id="PRU00703"/>
    </source>
</evidence>
<dbReference type="SUPFAM" id="SSF56176">
    <property type="entry name" value="FAD-binding/transporter-associated domain-like"/>
    <property type="match status" value="1"/>
</dbReference>
<proteinExistence type="inferred from homology"/>
<dbReference type="InterPro" id="IPR044751">
    <property type="entry name" value="Ion_transp-like_CBS"/>
</dbReference>
<feature type="compositionally biased region" description="Basic residues" evidence="11">
    <location>
        <begin position="459"/>
        <end position="471"/>
    </location>
</feature>
<dbReference type="InterPro" id="IPR036318">
    <property type="entry name" value="FAD-bd_PCMH-like_sf"/>
</dbReference>
<evidence type="ECO:0000256" key="5">
    <source>
        <dbReference type="ARBA" id="ARBA00022737"/>
    </source>
</evidence>
<keyword evidence="7 9" id="KW-0129">CBS domain</keyword>
<keyword evidence="3" id="KW-1003">Cell membrane</keyword>
<sequence length="479" mass="50889">MITAWLLLLAAFLLILANGLFVAAEFAFVTVERGAVERAARAGDRTAASLSKALRHLSFQLSGAQLGITITSLVVGMLAEPALSELLGPVFEALGVPDAAARVVALVVGMVVATVLQMVIGELVPKNWAISRPIQVAYAVVGPQRAFSSACRPLISLLNGAADRTVRALGIEPQEELGHARTPAELVSLARHSARAGAIDEDSATLFVRTFNLGALTAQSVMTPRVDVAALQQDASAADVLNLTRATGLSRFPVYGQSLDEVIGTVSLKDALALPAERRATTRVRHLVSPPQLVPETLPAELLLDRLRRREPMAIVVDEYGGTAGVVTIEDIVEELVGEVQDEHDPADTPELRSLPAEDGLPVWEADGRARLDQLAAIGLHAPEGPYETLGGLIADLLGKLPGVGEAAGLPGWRFTVLALDRHRTSRVKVQRVREGGPGGEGRAGGVDGDAAGPSGRPDRRHHDRRRHGRRRTDEDDAR</sequence>
<feature type="domain" description="CBS" evidence="12">
    <location>
        <begin position="287"/>
        <end position="343"/>
    </location>
</feature>
<dbReference type="Pfam" id="PF00571">
    <property type="entry name" value="CBS"/>
    <property type="match status" value="2"/>
</dbReference>
<evidence type="ECO:0000256" key="8">
    <source>
        <dbReference type="ARBA" id="ARBA00023136"/>
    </source>
</evidence>
<dbReference type="AlphaFoldDB" id="A0AAU8K1Y0"/>
<evidence type="ECO:0000259" key="13">
    <source>
        <dbReference type="PROSITE" id="PS51846"/>
    </source>
</evidence>
<dbReference type="PROSITE" id="PS51371">
    <property type="entry name" value="CBS"/>
    <property type="match status" value="2"/>
</dbReference>
<dbReference type="Pfam" id="PF01595">
    <property type="entry name" value="CNNM"/>
    <property type="match status" value="1"/>
</dbReference>
<evidence type="ECO:0000256" key="3">
    <source>
        <dbReference type="ARBA" id="ARBA00022475"/>
    </source>
</evidence>
<evidence type="ECO:0000259" key="12">
    <source>
        <dbReference type="PROSITE" id="PS51371"/>
    </source>
</evidence>
<feature type="domain" description="CNNM transmembrane" evidence="13">
    <location>
        <begin position="1"/>
        <end position="203"/>
    </location>
</feature>
<dbReference type="InterPro" id="IPR005170">
    <property type="entry name" value="Transptr-assoc_dom"/>
</dbReference>
<dbReference type="InterPro" id="IPR046342">
    <property type="entry name" value="CBS_dom_sf"/>
</dbReference>
<organism evidence="14">
    <name type="scientific">Kitasatospora camelliae</name>
    <dbReference type="NCBI Taxonomy" id="3156397"/>
    <lineage>
        <taxon>Bacteria</taxon>
        <taxon>Bacillati</taxon>
        <taxon>Actinomycetota</taxon>
        <taxon>Actinomycetes</taxon>
        <taxon>Kitasatosporales</taxon>
        <taxon>Streptomycetaceae</taxon>
        <taxon>Kitasatospora</taxon>
    </lineage>
</organism>
<dbReference type="GO" id="GO:0050660">
    <property type="term" value="F:flavin adenine dinucleotide binding"/>
    <property type="evidence" value="ECO:0007669"/>
    <property type="project" value="InterPro"/>
</dbReference>
<dbReference type="PROSITE" id="PS51846">
    <property type="entry name" value="CNNM"/>
    <property type="match status" value="1"/>
</dbReference>
<dbReference type="PANTHER" id="PTHR43099:SF6">
    <property type="entry name" value="UPF0053 PROTEIN RV1842C"/>
    <property type="match status" value="1"/>
</dbReference>
<gene>
    <name evidence="14" type="ORF">ABWK59_29200</name>
</gene>
<evidence type="ECO:0000256" key="2">
    <source>
        <dbReference type="ARBA" id="ARBA00006337"/>
    </source>
</evidence>
<comment type="similarity">
    <text evidence="2">Belongs to the UPF0053 family.</text>
</comment>
<dbReference type="CDD" id="cd04590">
    <property type="entry name" value="CBS_pair_CorC_HlyC_assoc"/>
    <property type="match status" value="1"/>
</dbReference>
<dbReference type="SUPFAM" id="SSF54631">
    <property type="entry name" value="CBS-domain pair"/>
    <property type="match status" value="1"/>
</dbReference>
<dbReference type="SMART" id="SM00116">
    <property type="entry name" value="CBS"/>
    <property type="match status" value="2"/>
</dbReference>
<dbReference type="EMBL" id="CP159872">
    <property type="protein sequence ID" value="XCM82699.1"/>
    <property type="molecule type" value="Genomic_DNA"/>
</dbReference>
<evidence type="ECO:0000256" key="7">
    <source>
        <dbReference type="ARBA" id="ARBA00023122"/>
    </source>
</evidence>
<dbReference type="InterPro" id="IPR002550">
    <property type="entry name" value="CNNM"/>
</dbReference>
<dbReference type="InterPro" id="IPR051676">
    <property type="entry name" value="UPF0053_domain"/>
</dbReference>
<dbReference type="Gene3D" id="3.30.465.10">
    <property type="match status" value="1"/>
</dbReference>
<keyword evidence="6 10" id="KW-1133">Transmembrane helix</keyword>
<dbReference type="KEGG" id="kcm:ABWK59_29200"/>
<evidence type="ECO:0000256" key="6">
    <source>
        <dbReference type="ARBA" id="ARBA00022989"/>
    </source>
</evidence>
<keyword evidence="4 10" id="KW-0812">Transmembrane</keyword>
<reference evidence="14" key="1">
    <citation type="submission" date="2024-06" db="EMBL/GenBank/DDBJ databases">
        <title>The genome sequences of Kitasatospora sp. strain HUAS MG31.</title>
        <authorList>
            <person name="Mo P."/>
        </authorList>
    </citation>
    <scope>NUCLEOTIDE SEQUENCE</scope>
    <source>
        <strain evidence="14">HUAS MG31</strain>
    </source>
</reference>